<dbReference type="GO" id="GO:0005576">
    <property type="term" value="C:extracellular region"/>
    <property type="evidence" value="ECO:0007669"/>
    <property type="project" value="UniProtKB-SubCell"/>
</dbReference>
<dbReference type="InterPro" id="IPR028994">
    <property type="entry name" value="Integrin_alpha_N"/>
</dbReference>
<organism evidence="6 7">
    <name type="scientific">Pedobacter caeni</name>
    <dbReference type="NCBI Taxonomy" id="288992"/>
    <lineage>
        <taxon>Bacteria</taxon>
        <taxon>Pseudomonadati</taxon>
        <taxon>Bacteroidota</taxon>
        <taxon>Sphingobacteriia</taxon>
        <taxon>Sphingobacteriales</taxon>
        <taxon>Sphingobacteriaceae</taxon>
        <taxon>Pedobacter</taxon>
    </lineage>
</organism>
<reference evidence="7" key="1">
    <citation type="submission" date="2016-11" db="EMBL/GenBank/DDBJ databases">
        <authorList>
            <person name="Varghese N."/>
            <person name="Submissions S."/>
        </authorList>
    </citation>
    <scope>NUCLEOTIDE SEQUENCE [LARGE SCALE GENOMIC DNA]</scope>
    <source>
        <strain evidence="7">DSM 16990</strain>
    </source>
</reference>
<dbReference type="Pfam" id="PF12256">
    <property type="entry name" value="TcdB_toxin_midN"/>
    <property type="match status" value="1"/>
</dbReference>
<evidence type="ECO:0000259" key="4">
    <source>
        <dbReference type="Pfam" id="PF12255"/>
    </source>
</evidence>
<dbReference type="NCBIfam" id="TIGR03696">
    <property type="entry name" value="Rhs_assc_core"/>
    <property type="match status" value="1"/>
</dbReference>
<evidence type="ECO:0000256" key="1">
    <source>
        <dbReference type="ARBA" id="ARBA00004613"/>
    </source>
</evidence>
<evidence type="ECO:0000313" key="6">
    <source>
        <dbReference type="EMBL" id="SHE69004.1"/>
    </source>
</evidence>
<keyword evidence="7" id="KW-1185">Reference proteome</keyword>
<evidence type="ECO:0000259" key="5">
    <source>
        <dbReference type="Pfam" id="PF12256"/>
    </source>
</evidence>
<comment type="subcellular location">
    <subcellularLocation>
        <location evidence="1">Secreted</location>
    </subcellularLocation>
</comment>
<proteinExistence type="predicted"/>
<evidence type="ECO:0000256" key="2">
    <source>
        <dbReference type="ARBA" id="ARBA00022525"/>
    </source>
</evidence>
<dbReference type="Pfam" id="PF12255">
    <property type="entry name" value="TcdB_toxin_midC"/>
    <property type="match status" value="1"/>
</dbReference>
<keyword evidence="2" id="KW-0964">Secreted</keyword>
<dbReference type="PANTHER" id="PTHR32305">
    <property type="match status" value="1"/>
</dbReference>
<dbReference type="GO" id="GO:0005737">
    <property type="term" value="C:cytoplasm"/>
    <property type="evidence" value="ECO:0007669"/>
    <property type="project" value="InterPro"/>
</dbReference>
<accession>A0A1M4VJ44</accession>
<feature type="domain" description="Insecticide toxin TcdB middle/C-terminal" evidence="4">
    <location>
        <begin position="870"/>
        <end position="992"/>
    </location>
</feature>
<dbReference type="InterPro" id="IPR022385">
    <property type="entry name" value="Rhs_assc_core"/>
</dbReference>
<dbReference type="InterPro" id="IPR022044">
    <property type="entry name" value="TcdB_toxin_mid/C"/>
</dbReference>
<keyword evidence="3" id="KW-0843">Virulence</keyword>
<dbReference type="Gene3D" id="2.180.10.10">
    <property type="entry name" value="RHS repeat-associated core"/>
    <property type="match status" value="1"/>
</dbReference>
<dbReference type="InterPro" id="IPR003284">
    <property type="entry name" value="Sal_SpvB"/>
</dbReference>
<dbReference type="InterPro" id="IPR022045">
    <property type="entry name" value="TcdB_toxin_mid/N"/>
</dbReference>
<gene>
    <name evidence="6" type="ORF">SAMN04488522_101926</name>
</gene>
<dbReference type="Pfam" id="PF03534">
    <property type="entry name" value="SpvB"/>
    <property type="match status" value="1"/>
</dbReference>
<evidence type="ECO:0000256" key="3">
    <source>
        <dbReference type="ARBA" id="ARBA00023026"/>
    </source>
</evidence>
<dbReference type="PRINTS" id="PR01341">
    <property type="entry name" value="SALSPVBPROT"/>
</dbReference>
<feature type="domain" description="Insecticide toxin TcdB middle/N-terminal" evidence="5">
    <location>
        <begin position="663"/>
        <end position="824"/>
    </location>
</feature>
<sequence length="2443" mass="276590">MKNKTVIPGKMQQISQDQINLPKGGGAMRSIGGAYNANLFNGTGAYSIPLPVTPARGFEPELSLDYNSGDGNSEFGLGFSVSLPRISVNTEKRIPRYDGLDGFTMSDQGPLVLKKSVTGDPNPQTIKLNGDNYELSTYLPRLEGAFSRIERWKNEATAEVHWKVTSKANVTSYFGRNNTSRIVNPAQPLQVYEWLIDESVDPKGNRIVYSYKEENNDNVPKDVFEVNRSFTAQRYLHSISYGNYLKKDATEESFAFNIVFDYGEYDISNPLVAWTPVKEWDCRPDPFSSYRSGFEIRTFRLCRNILLFHCFEAELGAPFLVKASTLEHINEETHDPIRFLGMSKLKKAGLCAFRKASESTFERSDFPALEFSWSEFNPPERPEFKTLTSGGYDIPGLLESAQFFPIDLNGEGIPGLLYTDGSSVMYLEPEGGGKYKRPENLSQFPVNRNLGDGTAAIRDVEGNGGIELVVADAHKAGFYELQSNNSWENFQPFESYPTNYANPYIETADLSSNGKTDLLIIGTEQISIYESLGEKGYQSLKTLDNLNNVPMNSLDNPVEYVGFANIFGDGMSHRIRVRNRSVQCWPSFGYGNFDEVVTMGNPPDFGEDFKAANLFFTDLDGSGTADLVYVYPDRVEAYLNQSGNSFSDRIVIYLPALFSAIDQINFADILGNGTSSIIFTKISPTPVQYWYNFAGETAAENGKWVASIKPYLLSEIDNHSGSTTTIKYGTSSHYALEDKLKGRPWPTTVPFPVQVVNEVNTYDHISEISSVTRYAWHDGYYDPVNRAFRGFGYVESWDAGNETVNQESPASIPPVYTRTWYLTGAYADYDALLEQYKTSYFDGDKDALNFPDSFFDPAIYLHNPETISQAYVALRDRMIRQEVYGLDDSPEAKYPYTVQQSNYTVVMIQAAEVNARGVFRIDSRENIQYNYERNPADPNIRQQFTLEVDPQCGEVTKDCSIFLGRRTTGQAQLNIYPEQQLLKASANTKSFINTSKEQEYWYRGMLYDEQEFELFRLNIAGSQYFSYTEISRQAAQAFANVVPYMGSPKAENTDPYAAQLSWNTAYFWNELQSEALAGGEISSRALLHHQAQQVYTKENINQIYGDRLSEAVILEQGGYFYNDTSGYYENRGLVQHYFKDANSFFMPWQVENSFVSPASELYRKSTLEYDLYFLAAIKSTQYLDEQTEQVITAKIDYQAMLPKQIVDINNNVRQVLYDPFGKVIVSTLFGHEEGKPCGNMRLYEYDSKPAEYIRRDKAENGDPITFEDVIYNSEYYLQGAGSFFFYDLHAYERSVILHQEKPAQPQPLSSVSLERYDYYYLDGNTTAFRCHTELEFSSGEGKIIEKKMRVEPGLAVTRNDKGLLKRSKGSILLAETETRWLVSGRTVYNNKGLAAEQYLAYFSNTPNYESQKEITDEGIVPPPATLFYDPLLRQIRQDTPKGFFTKVVYTAWEESHFDEDDTVLDSPYYKWFTANYPANPTQEQKDEKDALDKAALFYNTPTIYVTDQTASRIREIQTAEGGKQMVTLLEYDIQSRKVLLTDPRLFKSNMEKGTDYYSFKYLYPMGSKSYSSNNSADAGLERFFNNIFEGLCWSISPRNYCQLLDYDRLDRKSKLNIMLIEYSGPVINYGDFNLVEVFTYGETQADADKANLRGRLFELKDLSGSTTTLQYSMAGNVLKSARQVVKDYKTPANWKNPVGLEPEIYQLSFTFDARGTLLSETTPDGSVTSFSYNIAGLLDTISLNGQDNFTQEIVSKIEYDANRQRKKIRYANGIQTSYTYEWTTQRLVRLLSTRQQTDQQIVQDISYTYDPVGNLTRSWDRSIETIFYKNQQVDPMSDYTYDAYYRLIIASGRQHPGINANTYKNNITQDSFKQSIFSQLPAAGDGSALENYRETYTYDDSGNLINKQHTAASSSYSVDGAVNDNNNHLKEFEYDASGNQRQISINNTVTLSFNCCEKLVRACTIERPEEADDSDYYVYDSAEDRILKVNERMAQGGAVSNISRKTYIGNYEVTQDYKVQDGNANLMLEKRTLRIMDNQTCVAIIHYWEQDNRKLQVDKTGQHSVRFQMSNGNDSVSIEMDTEGKMISYEAYFPFGGTAIIAGENQVEVSLKDYRYSGKECDDSTGFYYFGARYFISWLGRWLTADPIGEKDGPNLYAYVKNNPLRYKDPNGLSSKRKATWSLTDSVVEDNAGQDNLSGKSKKGRKSFYETGTSSVTSSITQQYVTSTTGVIAILKVNGVALQTGKNGPADSSLEFPSIGTENQKGLKINPHAEDWNLNSFRVAYQESASTTLSSFLTSESVPSSTLNTGKVAKKPVFSLRINFSPCLGCVGTIISFKKFLDTELGKGKYIFRTKFLRPYDLPKTLVDDESAKATNFIDAVTLLDENGIKVRLQPIASAQKMATGLTLATTDPFGQDVISRLFPEKYKELTKTWTQLGVNRTK</sequence>
<protein>
    <submittedName>
        <fullName evidence="6">RHS repeat-associated core domain-containing protein</fullName>
    </submittedName>
</protein>
<dbReference type="OrthoDB" id="9765204at2"/>
<dbReference type="PANTHER" id="PTHR32305:SF15">
    <property type="entry name" value="PROTEIN RHSA-RELATED"/>
    <property type="match status" value="1"/>
</dbReference>
<name>A0A1M4VJ44_9SPHI</name>
<dbReference type="Proteomes" id="UP000184287">
    <property type="component" value="Unassembled WGS sequence"/>
</dbReference>
<dbReference type="InterPro" id="IPR050708">
    <property type="entry name" value="T6SS_VgrG/RHS"/>
</dbReference>
<dbReference type="STRING" id="288992.SAMN04488522_101926"/>
<dbReference type="EMBL" id="FQUQ01000001">
    <property type="protein sequence ID" value="SHE69004.1"/>
    <property type="molecule type" value="Genomic_DNA"/>
</dbReference>
<dbReference type="RefSeq" id="WP_073227970.1">
    <property type="nucleotide sequence ID" value="NZ_FQUQ01000001.1"/>
</dbReference>
<evidence type="ECO:0000313" key="7">
    <source>
        <dbReference type="Proteomes" id="UP000184287"/>
    </source>
</evidence>
<dbReference type="SUPFAM" id="SSF69318">
    <property type="entry name" value="Integrin alpha N-terminal domain"/>
    <property type="match status" value="1"/>
</dbReference>